<comment type="caution">
    <text evidence="2">The sequence shown here is derived from an EMBL/GenBank/DDBJ whole genome shotgun (WGS) entry which is preliminary data.</text>
</comment>
<sequence>MRHVIFRVEKERYGLPLSSVREVVVPPGRFTRVPRAPPAISGVMNLRGRVVTVVEMRQLLGLPEGQTPASRVLLLDRGRRDLGFLVTDVDGIEALERVSAAAPGKAVLAVKGVARLKGLGVTVLDPEGLDAAVVALLTTQK</sequence>
<dbReference type="GO" id="GO:0007165">
    <property type="term" value="P:signal transduction"/>
    <property type="evidence" value="ECO:0007669"/>
    <property type="project" value="InterPro"/>
</dbReference>
<keyword evidence="3" id="KW-1185">Reference proteome</keyword>
<dbReference type="Gene3D" id="2.40.50.180">
    <property type="entry name" value="CheA-289, Domain 4"/>
    <property type="match status" value="1"/>
</dbReference>
<protein>
    <submittedName>
        <fullName evidence="2">Positive regulator of CheA protein activity (CheW)</fullName>
    </submittedName>
</protein>
<dbReference type="Proteomes" id="UP000028725">
    <property type="component" value="Unassembled WGS sequence"/>
</dbReference>
<evidence type="ECO:0000259" key="1">
    <source>
        <dbReference type="PROSITE" id="PS50851"/>
    </source>
</evidence>
<dbReference type="InterPro" id="IPR039315">
    <property type="entry name" value="CheW"/>
</dbReference>
<dbReference type="PATRIC" id="fig|394096.3.peg.8400"/>
<feature type="domain" description="CheW-like" evidence="1">
    <location>
        <begin position="1"/>
        <end position="135"/>
    </location>
</feature>
<dbReference type="OrthoDB" id="9790406at2"/>
<dbReference type="InterPro" id="IPR002545">
    <property type="entry name" value="CheW-lke_dom"/>
</dbReference>
<dbReference type="STRING" id="394096.DB31_4668"/>
<dbReference type="AlphaFoldDB" id="A0A085VZ92"/>
<name>A0A085VZ92_9BACT</name>
<accession>A0A085VZ92</accession>
<dbReference type="PANTHER" id="PTHR22617:SF23">
    <property type="entry name" value="CHEMOTAXIS PROTEIN CHEW"/>
    <property type="match status" value="1"/>
</dbReference>
<reference evidence="2 3" key="1">
    <citation type="submission" date="2014-04" db="EMBL/GenBank/DDBJ databases">
        <title>Genome assembly of Hyalangium minutum DSM 14724.</title>
        <authorList>
            <person name="Sharma G."/>
            <person name="Subramanian S."/>
        </authorList>
    </citation>
    <scope>NUCLEOTIDE SEQUENCE [LARGE SCALE GENOMIC DNA]</scope>
    <source>
        <strain evidence="2 3">DSM 14724</strain>
    </source>
</reference>
<evidence type="ECO:0000313" key="2">
    <source>
        <dbReference type="EMBL" id="KFE60755.1"/>
    </source>
</evidence>
<dbReference type="PANTHER" id="PTHR22617">
    <property type="entry name" value="CHEMOTAXIS SENSOR HISTIDINE KINASE-RELATED"/>
    <property type="match status" value="1"/>
</dbReference>
<evidence type="ECO:0000313" key="3">
    <source>
        <dbReference type="Proteomes" id="UP000028725"/>
    </source>
</evidence>
<dbReference type="SUPFAM" id="SSF50341">
    <property type="entry name" value="CheW-like"/>
    <property type="match status" value="1"/>
</dbReference>
<gene>
    <name evidence="2" type="ORF">DB31_4668</name>
</gene>
<dbReference type="Pfam" id="PF01584">
    <property type="entry name" value="CheW"/>
    <property type="match status" value="1"/>
</dbReference>
<dbReference type="Gene3D" id="2.30.30.40">
    <property type="entry name" value="SH3 Domains"/>
    <property type="match status" value="1"/>
</dbReference>
<dbReference type="SMART" id="SM00260">
    <property type="entry name" value="CheW"/>
    <property type="match status" value="1"/>
</dbReference>
<dbReference type="GO" id="GO:0005829">
    <property type="term" value="C:cytosol"/>
    <property type="evidence" value="ECO:0007669"/>
    <property type="project" value="TreeGrafter"/>
</dbReference>
<dbReference type="GO" id="GO:0006935">
    <property type="term" value="P:chemotaxis"/>
    <property type="evidence" value="ECO:0007669"/>
    <property type="project" value="InterPro"/>
</dbReference>
<proteinExistence type="predicted"/>
<organism evidence="2 3">
    <name type="scientific">Hyalangium minutum</name>
    <dbReference type="NCBI Taxonomy" id="394096"/>
    <lineage>
        <taxon>Bacteria</taxon>
        <taxon>Pseudomonadati</taxon>
        <taxon>Myxococcota</taxon>
        <taxon>Myxococcia</taxon>
        <taxon>Myxococcales</taxon>
        <taxon>Cystobacterineae</taxon>
        <taxon>Archangiaceae</taxon>
        <taxon>Hyalangium</taxon>
    </lineage>
</organism>
<dbReference type="PROSITE" id="PS50851">
    <property type="entry name" value="CHEW"/>
    <property type="match status" value="1"/>
</dbReference>
<dbReference type="EMBL" id="JMCB01000028">
    <property type="protein sequence ID" value="KFE60755.1"/>
    <property type="molecule type" value="Genomic_DNA"/>
</dbReference>
<dbReference type="RefSeq" id="WP_044198717.1">
    <property type="nucleotide sequence ID" value="NZ_JMCB01000028.1"/>
</dbReference>
<dbReference type="InterPro" id="IPR036061">
    <property type="entry name" value="CheW-like_dom_sf"/>
</dbReference>